<protein>
    <submittedName>
        <fullName evidence="2">Uncharacterized protein</fullName>
    </submittedName>
</protein>
<proteinExistence type="predicted"/>
<dbReference type="Proteomes" id="UP000198348">
    <property type="component" value="Unassembled WGS sequence"/>
</dbReference>
<keyword evidence="1" id="KW-0472">Membrane</keyword>
<gene>
    <name evidence="2" type="ORF">SAMN06265360_1271</name>
</gene>
<dbReference type="RefSeq" id="WP_141134748.1">
    <property type="nucleotide sequence ID" value="NZ_FZNW01000027.1"/>
</dbReference>
<dbReference type="EMBL" id="FZNW01000027">
    <property type="protein sequence ID" value="SNR87821.1"/>
    <property type="molecule type" value="Genomic_DNA"/>
</dbReference>
<reference evidence="2 3" key="1">
    <citation type="submission" date="2017-06" db="EMBL/GenBank/DDBJ databases">
        <authorList>
            <person name="Kim H.J."/>
            <person name="Triplett B.A."/>
        </authorList>
    </citation>
    <scope>NUCLEOTIDE SEQUENCE [LARGE SCALE GENOMIC DNA]</scope>
    <source>
        <strain evidence="2 3">DSM 45207</strain>
    </source>
</reference>
<organism evidence="2 3">
    <name type="scientific">Haloechinothrix alba</name>
    <dbReference type="NCBI Taxonomy" id="664784"/>
    <lineage>
        <taxon>Bacteria</taxon>
        <taxon>Bacillati</taxon>
        <taxon>Actinomycetota</taxon>
        <taxon>Actinomycetes</taxon>
        <taxon>Pseudonocardiales</taxon>
        <taxon>Pseudonocardiaceae</taxon>
        <taxon>Haloechinothrix</taxon>
    </lineage>
</organism>
<dbReference type="AlphaFoldDB" id="A0A238ZXU2"/>
<evidence type="ECO:0000313" key="3">
    <source>
        <dbReference type="Proteomes" id="UP000198348"/>
    </source>
</evidence>
<feature type="transmembrane region" description="Helical" evidence="1">
    <location>
        <begin position="21"/>
        <end position="42"/>
    </location>
</feature>
<keyword evidence="3" id="KW-1185">Reference proteome</keyword>
<keyword evidence="1" id="KW-0812">Transmembrane</keyword>
<dbReference type="OrthoDB" id="3696846at2"/>
<keyword evidence="1" id="KW-1133">Transmembrane helix</keyword>
<dbReference type="InterPro" id="IPR036259">
    <property type="entry name" value="MFS_trans_sf"/>
</dbReference>
<dbReference type="SUPFAM" id="SSF103473">
    <property type="entry name" value="MFS general substrate transporter"/>
    <property type="match status" value="1"/>
</dbReference>
<name>A0A238ZXU2_9PSEU</name>
<accession>A0A238ZXU2</accession>
<evidence type="ECO:0000313" key="2">
    <source>
        <dbReference type="EMBL" id="SNR87821.1"/>
    </source>
</evidence>
<feature type="transmembrane region" description="Helical" evidence="1">
    <location>
        <begin position="54"/>
        <end position="71"/>
    </location>
</feature>
<sequence>MRRRFKPGWQHAKNWLNRNRLTAVETLIAAAAAVTAALLALILDSLLSPEWRSLLLVAGTALITLLLLVFWRSLIRDRPGTLFCIQLLDEAMRDARKPSREAAIARSVSVRSLTRWVDLDHHTTDGIIDLSQPCQDLGTRLESLVNTDRDDTGCTVAPNLLWPVALSVGAYLPATRDIRVLEMNPTDPTKNCDFSLPLGEFDITTSHEEPTDEKLTRTDVHDNIPDSATVAVHLAFTKQADSLELTHLLERPTRRVYKIHPRGSILAAAAKTDSLDGVQLRKISVEISDEIEIILRDNPGCEYAIYAMIPKSVALTLGWHLSQKMIRVFDRLHLMHFSKTAPDYYLPMRVRPNQPLHKPFDDRG</sequence>
<evidence type="ECO:0000256" key="1">
    <source>
        <dbReference type="SAM" id="Phobius"/>
    </source>
</evidence>